<protein>
    <submittedName>
        <fullName evidence="1">Uncharacterized protein</fullName>
    </submittedName>
</protein>
<name>A0AA96WQ88_9CYAN</name>
<accession>A0AA96WQ88</accession>
<evidence type="ECO:0000313" key="1">
    <source>
        <dbReference type="EMBL" id="WNZ27231.1"/>
    </source>
</evidence>
<dbReference type="EMBL" id="CP053587">
    <property type="protein sequence ID" value="WNZ27231.1"/>
    <property type="molecule type" value="Genomic_DNA"/>
</dbReference>
<dbReference type="RefSeq" id="WP_316436876.1">
    <property type="nucleotide sequence ID" value="NZ_CP053587.1"/>
</dbReference>
<dbReference type="AlphaFoldDB" id="A0AA96WQ88"/>
<proteinExistence type="predicted"/>
<reference evidence="1" key="1">
    <citation type="submission" date="2020-05" db="EMBL/GenBank/DDBJ databases">
        <authorList>
            <person name="Zhu T."/>
            <person name="Keshari N."/>
            <person name="Lu X."/>
        </authorList>
    </citation>
    <scope>NUCLEOTIDE SEQUENCE</scope>
    <source>
        <strain evidence="1">NK1-12</strain>
    </source>
</reference>
<organism evidence="1">
    <name type="scientific">Leptolyngbya sp. NK1-12</name>
    <dbReference type="NCBI Taxonomy" id="2547451"/>
    <lineage>
        <taxon>Bacteria</taxon>
        <taxon>Bacillati</taxon>
        <taxon>Cyanobacteriota</taxon>
        <taxon>Cyanophyceae</taxon>
        <taxon>Leptolyngbyales</taxon>
        <taxon>Leptolyngbyaceae</taxon>
        <taxon>Leptolyngbya group</taxon>
        <taxon>Leptolyngbya</taxon>
    </lineage>
</organism>
<sequence>MAHSYLKTYFTVLLTILLLVGLVNLAVDPLWYGQGNLITNVNPPWNERLAKTNLLLQNPQAYDCLILGTSRATLLNSAFLQNNRCFNYAFSGGKPEELVNYAEYVKQQGISPSRVYVEIEPSGLNRRAQPRQFAEVTDPLPMYQAYLFSFDTFWLSLKTLAQDYSYARLYDHNFQVQLSEEIPRYQPEFDVENEDHLGCDRSRIQFYQSLRQIFSQAELIGFVAPVSVWRVYNMQYANGLLNCQLSGIHQLASSFDAIYDFSVPSPVTERTDNTYDGNHYYPAVFQQVAAVLEGRTTVRPETFGMKVASNSLADYQSLYQRRMRSFLARVDSDDRPELRPSKS</sequence>
<gene>
    <name evidence="1" type="ORF">HJG54_30505</name>
</gene>